<evidence type="ECO:0000313" key="1">
    <source>
        <dbReference type="EMBL" id="TQD70314.1"/>
    </source>
</evidence>
<dbReference type="Proteomes" id="UP000315295">
    <property type="component" value="Unassembled WGS sequence"/>
</dbReference>
<sequence length="162" mass="18988">MVAKKLRNAADEIKELLGDYDAIHVRRGDIIKTRKDRFGVNRTLHPHVDRDTHPEFILRRIEKWVPSGRTLYIASNERTPGFFSLLSVRYKLAFSSNYSHILEPVIENNYQLFMIERLILTGAKTFINTFKEDDTDLSLTDDRKKNTKVWQIPVYTMDEEGT</sequence>
<reference evidence="1 2" key="1">
    <citation type="journal article" date="2019" name="G3 (Bethesda)">
        <title>Sequencing of a Wild Apple (Malus baccata) Genome Unravels the Differences Between Cultivated and Wild Apple Species Regarding Disease Resistance and Cold Tolerance.</title>
        <authorList>
            <person name="Chen X."/>
        </authorList>
    </citation>
    <scope>NUCLEOTIDE SEQUENCE [LARGE SCALE GENOMIC DNA]</scope>
    <source>
        <strain evidence="2">cv. Shandingzi</strain>
        <tissue evidence="1">Leaves</tissue>
    </source>
</reference>
<gene>
    <name evidence="1" type="ORF">C1H46_044154</name>
</gene>
<keyword evidence="2" id="KW-1185">Reference proteome</keyword>
<comment type="caution">
    <text evidence="1">The sequence shown here is derived from an EMBL/GenBank/DDBJ whole genome shotgun (WGS) entry which is preliminary data.</text>
</comment>
<protein>
    <submittedName>
        <fullName evidence="1">Uncharacterized protein</fullName>
    </submittedName>
</protein>
<accession>A0A540K7W1</accession>
<dbReference type="Gene3D" id="3.40.50.11350">
    <property type="match status" value="1"/>
</dbReference>
<dbReference type="GO" id="GO:0005794">
    <property type="term" value="C:Golgi apparatus"/>
    <property type="evidence" value="ECO:0007669"/>
    <property type="project" value="TreeGrafter"/>
</dbReference>
<dbReference type="PANTHER" id="PTHR31469">
    <property type="entry name" value="OS07G0633600 PROTEIN"/>
    <property type="match status" value="1"/>
</dbReference>
<organism evidence="1 2">
    <name type="scientific">Malus baccata</name>
    <name type="common">Siberian crab apple</name>
    <name type="synonym">Pyrus baccata</name>
    <dbReference type="NCBI Taxonomy" id="106549"/>
    <lineage>
        <taxon>Eukaryota</taxon>
        <taxon>Viridiplantae</taxon>
        <taxon>Streptophyta</taxon>
        <taxon>Embryophyta</taxon>
        <taxon>Tracheophyta</taxon>
        <taxon>Spermatophyta</taxon>
        <taxon>Magnoliopsida</taxon>
        <taxon>eudicotyledons</taxon>
        <taxon>Gunneridae</taxon>
        <taxon>Pentapetalae</taxon>
        <taxon>rosids</taxon>
        <taxon>fabids</taxon>
        <taxon>Rosales</taxon>
        <taxon>Rosaceae</taxon>
        <taxon>Amygdaloideae</taxon>
        <taxon>Maleae</taxon>
        <taxon>Malus</taxon>
    </lineage>
</organism>
<evidence type="ECO:0000313" key="2">
    <source>
        <dbReference type="Proteomes" id="UP000315295"/>
    </source>
</evidence>
<proteinExistence type="predicted"/>
<name>A0A540K7W1_MALBA</name>
<dbReference type="PANTHER" id="PTHR31469:SF8">
    <property type="entry name" value="OS07G0641000 PROTEIN"/>
    <property type="match status" value="1"/>
</dbReference>
<dbReference type="EMBL" id="VIEB01001860">
    <property type="protein sequence ID" value="TQD70314.1"/>
    <property type="molecule type" value="Genomic_DNA"/>
</dbReference>
<dbReference type="STRING" id="106549.A0A540K7W1"/>
<dbReference type="AlphaFoldDB" id="A0A540K7W1"/>